<gene>
    <name evidence="1" type="ORF">METZ01_LOCUS447371</name>
</gene>
<accession>A0A382ZG53</accession>
<reference evidence="1" key="1">
    <citation type="submission" date="2018-05" db="EMBL/GenBank/DDBJ databases">
        <authorList>
            <person name="Lanie J.A."/>
            <person name="Ng W.-L."/>
            <person name="Kazmierczak K.M."/>
            <person name="Andrzejewski T.M."/>
            <person name="Davidsen T.M."/>
            <person name="Wayne K.J."/>
            <person name="Tettelin H."/>
            <person name="Glass J.I."/>
            <person name="Rusch D."/>
            <person name="Podicherti R."/>
            <person name="Tsui H.-C.T."/>
            <person name="Winkler M.E."/>
        </authorList>
    </citation>
    <scope>NUCLEOTIDE SEQUENCE</scope>
</reference>
<name>A0A382ZG53_9ZZZZ</name>
<sequence length="107" mass="11656">MRFIGFAAPNPRSQLVTLTGEKQKRRRVGAGAPLNRIDSCFTGSNSGYTLDGTDEDFAIPDLVRLGALNDGIYRVLYAIVFQHNLKLYLGEKINSVLASTINLGVAL</sequence>
<dbReference type="AlphaFoldDB" id="A0A382ZG53"/>
<organism evidence="1">
    <name type="scientific">marine metagenome</name>
    <dbReference type="NCBI Taxonomy" id="408172"/>
    <lineage>
        <taxon>unclassified sequences</taxon>
        <taxon>metagenomes</taxon>
        <taxon>ecological metagenomes</taxon>
    </lineage>
</organism>
<protein>
    <submittedName>
        <fullName evidence="1">Uncharacterized protein</fullName>
    </submittedName>
</protein>
<feature type="non-terminal residue" evidence="1">
    <location>
        <position position="107"/>
    </location>
</feature>
<dbReference type="EMBL" id="UINC01183656">
    <property type="protein sequence ID" value="SVD94517.1"/>
    <property type="molecule type" value="Genomic_DNA"/>
</dbReference>
<proteinExistence type="predicted"/>
<evidence type="ECO:0000313" key="1">
    <source>
        <dbReference type="EMBL" id="SVD94517.1"/>
    </source>
</evidence>